<dbReference type="PROSITE" id="PS50110">
    <property type="entry name" value="RESPONSE_REGULATORY"/>
    <property type="match status" value="1"/>
</dbReference>
<dbReference type="InterPro" id="IPR001789">
    <property type="entry name" value="Sig_transdc_resp-reg_receiver"/>
</dbReference>
<evidence type="ECO:0000256" key="1">
    <source>
        <dbReference type="PROSITE-ProRule" id="PRU00169"/>
    </source>
</evidence>
<organism evidence="3 4">
    <name type="scientific">Aquilutibacter rugosus</name>
    <dbReference type="NCBI Taxonomy" id="3115820"/>
    <lineage>
        <taxon>Bacteria</taxon>
        <taxon>Pseudomonadati</taxon>
        <taxon>Pseudomonadota</taxon>
        <taxon>Gammaproteobacteria</taxon>
        <taxon>Lysobacterales</taxon>
        <taxon>Lysobacteraceae</taxon>
        <taxon>Aquilutibacter</taxon>
    </lineage>
</organism>
<reference evidence="3 4" key="1">
    <citation type="submission" date="2024-01" db="EMBL/GenBank/DDBJ databases">
        <title>Novel species of the genus Luteimonas isolated from rivers.</title>
        <authorList>
            <person name="Lu H."/>
        </authorList>
    </citation>
    <scope>NUCLEOTIDE SEQUENCE [LARGE SCALE GENOMIC DNA]</scope>
    <source>
        <strain evidence="3 4">FXH3W</strain>
    </source>
</reference>
<dbReference type="SUPFAM" id="SSF52172">
    <property type="entry name" value="CheY-like"/>
    <property type="match status" value="1"/>
</dbReference>
<accession>A0ABU7UZC5</accession>
<evidence type="ECO:0000259" key="2">
    <source>
        <dbReference type="PROSITE" id="PS50110"/>
    </source>
</evidence>
<evidence type="ECO:0000313" key="4">
    <source>
        <dbReference type="Proteomes" id="UP001356170"/>
    </source>
</evidence>
<feature type="domain" description="Response regulatory" evidence="2">
    <location>
        <begin position="15"/>
        <end position="138"/>
    </location>
</feature>
<keyword evidence="1" id="KW-0597">Phosphoprotein</keyword>
<evidence type="ECO:0000313" key="3">
    <source>
        <dbReference type="EMBL" id="MEF2155151.1"/>
    </source>
</evidence>
<dbReference type="InterPro" id="IPR011006">
    <property type="entry name" value="CheY-like_superfamily"/>
</dbReference>
<dbReference type="PANTHER" id="PTHR44520">
    <property type="entry name" value="RESPONSE REGULATOR RCP1-RELATED"/>
    <property type="match status" value="1"/>
</dbReference>
<name>A0ABU7UZC5_9GAMM</name>
<dbReference type="SMART" id="SM00448">
    <property type="entry name" value="REC"/>
    <property type="match status" value="1"/>
</dbReference>
<dbReference type="EMBL" id="JAZHBO010000001">
    <property type="protein sequence ID" value="MEF2155151.1"/>
    <property type="molecule type" value="Genomic_DNA"/>
</dbReference>
<dbReference type="Pfam" id="PF00072">
    <property type="entry name" value="Response_reg"/>
    <property type="match status" value="1"/>
</dbReference>
<keyword evidence="4" id="KW-1185">Reference proteome</keyword>
<dbReference type="PANTHER" id="PTHR44520:SF2">
    <property type="entry name" value="RESPONSE REGULATOR RCP1"/>
    <property type="match status" value="1"/>
</dbReference>
<sequence>MFAQDQTNGDVSAGAIVMIDDSRDDADLARMAFEQAGLEQQFLVMTDPVEAVQVLGQDSDLRSALRLILLDFNMPRMNGLDVLRALRADSHFANLPVVIMSTSDEPLERVASDALKVSAHFQKPAVFTDFVRLAGDIRSRYLAVA</sequence>
<dbReference type="Proteomes" id="UP001356170">
    <property type="component" value="Unassembled WGS sequence"/>
</dbReference>
<proteinExistence type="predicted"/>
<feature type="modified residue" description="4-aspartylphosphate" evidence="1">
    <location>
        <position position="71"/>
    </location>
</feature>
<dbReference type="InterPro" id="IPR052893">
    <property type="entry name" value="TCS_response_regulator"/>
</dbReference>
<protein>
    <submittedName>
        <fullName evidence="3">Response regulator</fullName>
    </submittedName>
</protein>
<comment type="caution">
    <text evidence="3">The sequence shown here is derived from an EMBL/GenBank/DDBJ whole genome shotgun (WGS) entry which is preliminary data.</text>
</comment>
<dbReference type="Gene3D" id="3.40.50.2300">
    <property type="match status" value="1"/>
</dbReference>
<gene>
    <name evidence="3" type="ORF">V3390_02745</name>
</gene>
<dbReference type="RefSeq" id="WP_331703259.1">
    <property type="nucleotide sequence ID" value="NZ_JAZHBO010000001.1"/>
</dbReference>